<feature type="transmembrane region" description="Helical" evidence="6">
    <location>
        <begin position="278"/>
        <end position="301"/>
    </location>
</feature>
<protein>
    <recommendedName>
        <fullName evidence="9">MFS general substrate transporter</fullName>
    </recommendedName>
</protein>
<dbReference type="GO" id="GO:0008506">
    <property type="term" value="F:sucrose:proton symporter activity"/>
    <property type="evidence" value="ECO:0007669"/>
    <property type="project" value="TreeGrafter"/>
</dbReference>
<evidence type="ECO:0000313" key="7">
    <source>
        <dbReference type="EMBL" id="CAI6335255.1"/>
    </source>
</evidence>
<evidence type="ECO:0000256" key="3">
    <source>
        <dbReference type="ARBA" id="ARBA00022692"/>
    </source>
</evidence>
<dbReference type="Proteomes" id="UP001152607">
    <property type="component" value="Unassembled WGS sequence"/>
</dbReference>
<proteinExistence type="predicted"/>
<comment type="caution">
    <text evidence="7">The sequence shown here is derived from an EMBL/GenBank/DDBJ whole genome shotgun (WGS) entry which is preliminary data.</text>
</comment>
<dbReference type="PANTHER" id="PTHR19432">
    <property type="entry name" value="SUGAR TRANSPORTER"/>
    <property type="match status" value="1"/>
</dbReference>
<evidence type="ECO:0008006" key="9">
    <source>
        <dbReference type="Google" id="ProtNLM"/>
    </source>
</evidence>
<evidence type="ECO:0000256" key="5">
    <source>
        <dbReference type="ARBA" id="ARBA00023136"/>
    </source>
</evidence>
<evidence type="ECO:0000256" key="4">
    <source>
        <dbReference type="ARBA" id="ARBA00022989"/>
    </source>
</evidence>
<name>A0A9W4XNT9_9PLEO</name>
<feature type="transmembrane region" description="Helical" evidence="6">
    <location>
        <begin position="475"/>
        <end position="493"/>
    </location>
</feature>
<feature type="transmembrane region" description="Helical" evidence="6">
    <location>
        <begin position="102"/>
        <end position="121"/>
    </location>
</feature>
<feature type="transmembrane region" description="Helical" evidence="6">
    <location>
        <begin position="322"/>
        <end position="346"/>
    </location>
</feature>
<dbReference type="OrthoDB" id="28755at2759"/>
<feature type="transmembrane region" description="Helical" evidence="6">
    <location>
        <begin position="366"/>
        <end position="391"/>
    </location>
</feature>
<dbReference type="GO" id="GO:0005886">
    <property type="term" value="C:plasma membrane"/>
    <property type="evidence" value="ECO:0007669"/>
    <property type="project" value="TreeGrafter"/>
</dbReference>
<evidence type="ECO:0000313" key="8">
    <source>
        <dbReference type="Proteomes" id="UP001152607"/>
    </source>
</evidence>
<gene>
    <name evidence="7" type="ORF">PDIGIT_LOCUS8334</name>
</gene>
<evidence type="ECO:0000256" key="2">
    <source>
        <dbReference type="ARBA" id="ARBA00022448"/>
    </source>
</evidence>
<evidence type="ECO:0000256" key="1">
    <source>
        <dbReference type="ARBA" id="ARBA00004141"/>
    </source>
</evidence>
<keyword evidence="3 6" id="KW-0812">Transmembrane</keyword>
<keyword evidence="2" id="KW-0813">Transport</keyword>
<dbReference type="AlphaFoldDB" id="A0A9W4XNT9"/>
<keyword evidence="4 6" id="KW-1133">Transmembrane helix</keyword>
<keyword evidence="8" id="KW-1185">Reference proteome</keyword>
<evidence type="ECO:0000256" key="6">
    <source>
        <dbReference type="SAM" id="Phobius"/>
    </source>
</evidence>
<dbReference type="SUPFAM" id="SSF103473">
    <property type="entry name" value="MFS general substrate transporter"/>
    <property type="match status" value="1"/>
</dbReference>
<accession>A0A9W4XNT9</accession>
<comment type="subcellular location">
    <subcellularLocation>
        <location evidence="1">Membrane</location>
        <topology evidence="1">Multi-pass membrane protein</topology>
    </subcellularLocation>
</comment>
<dbReference type="InterPro" id="IPR036259">
    <property type="entry name" value="MFS_trans_sf"/>
</dbReference>
<dbReference type="EMBL" id="CAOQHR010000005">
    <property type="protein sequence ID" value="CAI6335255.1"/>
    <property type="molecule type" value="Genomic_DNA"/>
</dbReference>
<feature type="transmembrane region" description="Helical" evidence="6">
    <location>
        <begin position="214"/>
        <end position="234"/>
    </location>
</feature>
<dbReference type="Gene3D" id="1.20.1250.20">
    <property type="entry name" value="MFS general substrate transporter like domains"/>
    <property type="match status" value="1"/>
</dbReference>
<keyword evidence="5 6" id="KW-0472">Membrane</keyword>
<feature type="transmembrane region" description="Helical" evidence="6">
    <location>
        <begin position="32"/>
        <end position="50"/>
    </location>
</feature>
<organism evidence="7 8">
    <name type="scientific">Periconia digitata</name>
    <dbReference type="NCBI Taxonomy" id="1303443"/>
    <lineage>
        <taxon>Eukaryota</taxon>
        <taxon>Fungi</taxon>
        <taxon>Dikarya</taxon>
        <taxon>Ascomycota</taxon>
        <taxon>Pezizomycotina</taxon>
        <taxon>Dothideomycetes</taxon>
        <taxon>Pleosporomycetidae</taxon>
        <taxon>Pleosporales</taxon>
        <taxon>Massarineae</taxon>
        <taxon>Periconiaceae</taxon>
        <taxon>Periconia</taxon>
    </lineage>
</organism>
<feature type="transmembrane region" description="Helical" evidence="6">
    <location>
        <begin position="440"/>
        <end position="463"/>
    </location>
</feature>
<reference evidence="7" key="1">
    <citation type="submission" date="2023-01" db="EMBL/GenBank/DDBJ databases">
        <authorList>
            <person name="Van Ghelder C."/>
            <person name="Rancurel C."/>
        </authorList>
    </citation>
    <scope>NUCLEOTIDE SEQUENCE</scope>
    <source>
        <strain evidence="7">CNCM I-4278</strain>
    </source>
</reference>
<feature type="transmembrane region" description="Helical" evidence="6">
    <location>
        <begin position="70"/>
        <end position="90"/>
    </location>
</feature>
<dbReference type="Pfam" id="PF07690">
    <property type="entry name" value="MFS_1"/>
    <property type="match status" value="1"/>
</dbReference>
<sequence>MQQIPARRDSESSISTLEFEDNLIVPQLSTSLLFALTCAIGGLQLIWSTVFSHGSAYLFTLGITKTQSSLIWAIAPICGALVQPIVGAISDSSRSRWGRRRPFIVGGGLGVCLSLLTLAWVGSIGGSNAMIVQAAAIICILVLNVSMQPLQAGLRALIVDVCPKEQQSVASAWAGRLAGGSNILGYVFGSLPLWGAITENSGNGNGDETTRFRFMTVLSISVLAVTILATVYFIKEEDFGEKEYTPEGSNLVVRCLRDVKDGWKYMPLQSRRVCFVQFFAWMGWFGFLFYSTSYIASLYMIEERKRGVEQKVEYLGDAGVRLGTFASLLSAILALATTIVAPYVASSTNSKTEWWRETHILWFVSHLLYALCTFCTIFVSTVSAAIILVTVTGISWGITQWAPFALIGEDIATHHIEKDSRMEKGGQRWMSSQSGAMMGVHNAAISLPQILAALGSSVVFWIFEESKPDQDVSLAWVLRASGVAALVAAYLAWRLK</sequence>
<dbReference type="InterPro" id="IPR011701">
    <property type="entry name" value="MFS"/>
</dbReference>
<feature type="transmembrane region" description="Helical" evidence="6">
    <location>
        <begin position="127"/>
        <end position="145"/>
    </location>
</feature>
<dbReference type="PANTHER" id="PTHR19432:SF35">
    <property type="entry name" value="SOLUTE CARRIER FAMILY 45 MEMBER 3 ISOFORM X1"/>
    <property type="match status" value="1"/>
</dbReference>